<dbReference type="Proteomes" id="UP000442334">
    <property type="component" value="Unassembled WGS sequence"/>
</dbReference>
<evidence type="ECO:0000313" key="7">
    <source>
        <dbReference type="EMBL" id="KAB4183144.1"/>
    </source>
</evidence>
<dbReference type="EMBL" id="QRXV01000026">
    <property type="protein sequence ID" value="RGU35479.1"/>
    <property type="molecule type" value="Genomic_DNA"/>
</dbReference>
<dbReference type="EMBL" id="QSRK01000005">
    <property type="protein sequence ID" value="RGL16115.1"/>
    <property type="molecule type" value="Genomic_DNA"/>
</dbReference>
<evidence type="ECO:0000256" key="1">
    <source>
        <dbReference type="SAM" id="SignalP"/>
    </source>
</evidence>
<dbReference type="EMBL" id="QRVP01000004">
    <property type="protein sequence ID" value="RGS55752.1"/>
    <property type="molecule type" value="Genomic_DNA"/>
</dbReference>
<dbReference type="Proteomes" id="UP000260795">
    <property type="component" value="Unassembled WGS sequence"/>
</dbReference>
<evidence type="ECO:0000313" key="23">
    <source>
        <dbReference type="Proteomes" id="UP000438773"/>
    </source>
</evidence>
<gene>
    <name evidence="2" type="ORF">Bun01g_10690</name>
    <name evidence="3" type="ORF">CE91St12_11970</name>
    <name evidence="15" type="ORF">DW758_12480</name>
    <name evidence="14" type="ORF">DWW83_19330</name>
    <name evidence="13" type="ORF">DWX87_05800</name>
    <name evidence="12" type="ORF">DXC07_12300</name>
    <name evidence="11" type="ORF">DXC80_05385</name>
    <name evidence="7" type="ORF">GAQ34_16335</name>
    <name evidence="5" type="ORF">GAQ70_00085</name>
    <name evidence="4" type="ORF">GAQ72_18760</name>
    <name evidence="6" type="ORF">GAQ75_04805</name>
    <name evidence="8" type="ORF">POY73_11370</name>
    <name evidence="10" type="ORF">POZ10_15855</name>
    <name evidence="9" type="ORF">POZ24_04785</name>
</gene>
<sequence length="186" mass="20730">MNNKQILFMLLLSASFLLGACSTKGHEEKMKTQKEAEDEFVATLTAADSSAVLTLCTQCMDLLKAKETDKALDMLYSIDDAGIAKPLTIQQREALTKRFQRFPVIRYRLDYLSFSTQGNNDVKYKIEFTPRSDSDTPGSSMGFMFNPIKANGEWVLAIKDGRQPSREAATPLHDDAPAPVDVIVEK</sequence>
<evidence type="ECO:0000313" key="22">
    <source>
        <dbReference type="Proteomes" id="UP000434462"/>
    </source>
</evidence>
<evidence type="ECO:0000313" key="17">
    <source>
        <dbReference type="Proteomes" id="UP000261295"/>
    </source>
</evidence>
<dbReference type="Proteomes" id="UP001215818">
    <property type="component" value="Unassembled WGS sequence"/>
</dbReference>
<dbReference type="EMBL" id="WCUP01000001">
    <property type="protein sequence ID" value="KAB4111758.1"/>
    <property type="molecule type" value="Genomic_DNA"/>
</dbReference>
<keyword evidence="1" id="KW-0732">Signal</keyword>
<evidence type="ECO:0000313" key="4">
    <source>
        <dbReference type="EMBL" id="KAB4111603.1"/>
    </source>
</evidence>
<dbReference type="Proteomes" id="UP000320533">
    <property type="component" value="Chromosome"/>
</dbReference>
<organism evidence="11 16">
    <name type="scientific">Bacteroides uniformis</name>
    <dbReference type="NCBI Taxonomy" id="820"/>
    <lineage>
        <taxon>Bacteria</taxon>
        <taxon>Pseudomonadati</taxon>
        <taxon>Bacteroidota</taxon>
        <taxon>Bacteroidia</taxon>
        <taxon>Bacteroidales</taxon>
        <taxon>Bacteroidaceae</taxon>
        <taxon>Bacteroides</taxon>
    </lineage>
</organism>
<evidence type="ECO:0008006" key="27">
    <source>
        <dbReference type="Google" id="ProtNLM"/>
    </source>
</evidence>
<feature type="chain" id="PRO_5044393514" description="Lipoprotein" evidence="1">
    <location>
        <begin position="21"/>
        <end position="186"/>
    </location>
</feature>
<evidence type="ECO:0000313" key="18">
    <source>
        <dbReference type="Proteomes" id="UP000283601"/>
    </source>
</evidence>
<dbReference type="EMBL" id="WCUA01000021">
    <property type="protein sequence ID" value="KAB4183144.1"/>
    <property type="molecule type" value="Genomic_DNA"/>
</dbReference>
<dbReference type="PROSITE" id="PS51257">
    <property type="entry name" value="PROKAR_LIPOPROTEIN"/>
    <property type="match status" value="1"/>
</dbReference>
<evidence type="ECO:0000313" key="2">
    <source>
        <dbReference type="EMBL" id="BBK86699.1"/>
    </source>
</evidence>
<reference evidence="3" key="4">
    <citation type="submission" date="2022-01" db="EMBL/GenBank/DDBJ databases">
        <title>Novel bile acid biosynthetic pathways are enriched in the microbiome of centenarians.</title>
        <authorList>
            <person name="Sato Y."/>
            <person name="Atarashi K."/>
            <person name="Plichta R.D."/>
            <person name="Arai Y."/>
            <person name="Sasajima S."/>
            <person name="Kearney M.S."/>
            <person name="Suda W."/>
            <person name="Takeshita K."/>
            <person name="Sasaki T."/>
            <person name="Okamoto S."/>
            <person name="Skelly N.A."/>
            <person name="Okamura Y."/>
            <person name="Vlamakis H."/>
            <person name="Li Y."/>
            <person name="Tanoue T."/>
            <person name="Takei H."/>
            <person name="Nittono H."/>
            <person name="Narushima S."/>
            <person name="Irie J."/>
            <person name="Itoh H."/>
            <person name="Moriya K."/>
            <person name="Sugiura Y."/>
            <person name="Suematsu M."/>
            <person name="Moritoki N."/>
            <person name="Shibata S."/>
            <person name="Littman R.D."/>
            <person name="Fischbach A.M."/>
            <person name="Uwamino Y."/>
            <person name="Inoue T."/>
            <person name="Honda A."/>
            <person name="Hattori M."/>
            <person name="Murai T."/>
            <person name="Xavier J.R."/>
            <person name="Hirose N."/>
            <person name="Honda K."/>
        </authorList>
    </citation>
    <scope>NUCLEOTIDE SEQUENCE</scope>
    <source>
        <strain evidence="3">CE91-St12</strain>
    </source>
</reference>
<dbReference type="EMBL" id="JAQNRK010000009">
    <property type="protein sequence ID" value="MDC1794726.1"/>
    <property type="molecule type" value="Genomic_DNA"/>
</dbReference>
<dbReference type="Proteomes" id="UP000261295">
    <property type="component" value="Unassembled WGS sequence"/>
</dbReference>
<evidence type="ECO:0000313" key="21">
    <source>
        <dbReference type="Proteomes" id="UP000320533"/>
    </source>
</evidence>
<evidence type="ECO:0000313" key="19">
    <source>
        <dbReference type="Proteomes" id="UP000284022"/>
    </source>
</evidence>
<dbReference type="Proteomes" id="UP000284022">
    <property type="component" value="Unassembled WGS sequence"/>
</dbReference>
<accession>A0A3E4R7L2</accession>
<evidence type="ECO:0000313" key="10">
    <source>
        <dbReference type="EMBL" id="MDC1902091.1"/>
    </source>
</evidence>
<name>A0A3E4R7L2_BACUN</name>
<evidence type="ECO:0000313" key="6">
    <source>
        <dbReference type="EMBL" id="KAB4127840.1"/>
    </source>
</evidence>
<dbReference type="Proteomes" id="UP000283601">
    <property type="component" value="Unassembled WGS sequence"/>
</dbReference>
<dbReference type="Proteomes" id="UP001222603">
    <property type="component" value="Unassembled WGS sequence"/>
</dbReference>
<dbReference type="EMBL" id="JAQNSG010000004">
    <property type="protein sequence ID" value="MDC1879339.1"/>
    <property type="molecule type" value="Genomic_DNA"/>
</dbReference>
<evidence type="ECO:0000313" key="3">
    <source>
        <dbReference type="EMBL" id="GKH12987.1"/>
    </source>
</evidence>
<feature type="signal peptide" evidence="1">
    <location>
        <begin position="1"/>
        <end position="20"/>
    </location>
</feature>
<dbReference type="EMBL" id="AP019724">
    <property type="protein sequence ID" value="BBK86699.1"/>
    <property type="molecule type" value="Genomic_DNA"/>
</dbReference>
<evidence type="ECO:0000313" key="11">
    <source>
        <dbReference type="EMBL" id="RGL16115.1"/>
    </source>
</evidence>
<dbReference type="EMBL" id="QSTL01000011">
    <property type="protein sequence ID" value="RGM54530.1"/>
    <property type="molecule type" value="Genomic_DNA"/>
</dbReference>
<evidence type="ECO:0000313" key="5">
    <source>
        <dbReference type="EMBL" id="KAB4111758.1"/>
    </source>
</evidence>
<evidence type="ECO:0000313" key="8">
    <source>
        <dbReference type="EMBL" id="MDC1794726.1"/>
    </source>
</evidence>
<dbReference type="RefSeq" id="WP_034532595.1">
    <property type="nucleotide sequence ID" value="NZ_AP019724.1"/>
</dbReference>
<reference evidence="2 21" key="3">
    <citation type="submission" date="2019-06" db="EMBL/GenBank/DDBJ databases">
        <title>Complete genome sequence of Bacteroides uniformis NBRC 113350.</title>
        <authorList>
            <person name="Miura T."/>
            <person name="Furukawa M."/>
            <person name="Shimamura M."/>
            <person name="Ohyama Y."/>
            <person name="Yamazoe A."/>
            <person name="Kawasaki H."/>
        </authorList>
    </citation>
    <scope>NUCLEOTIDE SEQUENCE [LARGE SCALE GENOMIC DNA]</scope>
    <source>
        <strain evidence="2 21">NBRC 113350</strain>
    </source>
</reference>
<proteinExistence type="predicted"/>
<dbReference type="KEGG" id="bun:Bun01g_10690"/>
<dbReference type="Proteomes" id="UP001213309">
    <property type="component" value="Unassembled WGS sequence"/>
</dbReference>
<dbReference type="Proteomes" id="UP000434462">
    <property type="component" value="Unassembled WGS sequence"/>
</dbReference>
<dbReference type="EMBL" id="WCUQ01000002">
    <property type="protein sequence ID" value="KAB4127840.1"/>
    <property type="molecule type" value="Genomic_DNA"/>
</dbReference>
<reference evidence="8 26" key="5">
    <citation type="submission" date="2022-10" db="EMBL/GenBank/DDBJ databases">
        <title>Human gut microbiome strain richness.</title>
        <authorList>
            <person name="Chen-Liaw A."/>
        </authorList>
    </citation>
    <scope>NUCLEOTIDE SEQUENCE</scope>
    <source>
        <strain evidence="10">1001713st1_F9_1001713B170221_170320</strain>
        <strain evidence="9">1001713st2_A4_1001713B170214_170313</strain>
        <strain evidence="8 26">D53st1_B1_D53t1_180928</strain>
    </source>
</reference>
<dbReference type="AlphaFoldDB" id="A0A3E4R7L2"/>
<evidence type="ECO:0000313" key="9">
    <source>
        <dbReference type="EMBL" id="MDC1879339.1"/>
    </source>
</evidence>
<dbReference type="Proteomes" id="UP001055048">
    <property type="component" value="Unassembled WGS sequence"/>
</dbReference>
<evidence type="ECO:0000313" key="25">
    <source>
        <dbReference type="Proteomes" id="UP000442334"/>
    </source>
</evidence>
<dbReference type="EMBL" id="QSJZ01000009">
    <property type="protein sequence ID" value="RHE22846.1"/>
    <property type="molecule type" value="Genomic_DNA"/>
</dbReference>
<evidence type="ECO:0000313" key="20">
    <source>
        <dbReference type="Proteomes" id="UP000285283"/>
    </source>
</evidence>
<dbReference type="EMBL" id="JAQNSI010000445">
    <property type="protein sequence ID" value="MDC1902091.1"/>
    <property type="molecule type" value="Genomic_DNA"/>
</dbReference>
<evidence type="ECO:0000313" key="16">
    <source>
        <dbReference type="Proteomes" id="UP000260795"/>
    </source>
</evidence>
<evidence type="ECO:0000313" key="13">
    <source>
        <dbReference type="EMBL" id="RGS55752.1"/>
    </source>
</evidence>
<dbReference type="EMBL" id="WCUR01000105">
    <property type="protein sequence ID" value="KAB4111603.1"/>
    <property type="molecule type" value="Genomic_DNA"/>
</dbReference>
<dbReference type="EMBL" id="BQNL01000001">
    <property type="protein sequence ID" value="GKH12987.1"/>
    <property type="molecule type" value="Genomic_DNA"/>
</dbReference>
<dbReference type="Proteomes" id="UP000441711">
    <property type="component" value="Unassembled WGS sequence"/>
</dbReference>
<evidence type="ECO:0000313" key="26">
    <source>
        <dbReference type="Proteomes" id="UP001215818"/>
    </source>
</evidence>
<dbReference type="Proteomes" id="UP000285283">
    <property type="component" value="Unassembled WGS sequence"/>
</dbReference>
<evidence type="ECO:0000313" key="24">
    <source>
        <dbReference type="Proteomes" id="UP000441711"/>
    </source>
</evidence>
<dbReference type="Proteomes" id="UP000438773">
    <property type="component" value="Unassembled WGS sequence"/>
</dbReference>
<reference evidence="16 17" key="1">
    <citation type="submission" date="2018-08" db="EMBL/GenBank/DDBJ databases">
        <title>A genome reference for cultivated species of the human gut microbiota.</title>
        <authorList>
            <person name="Zou Y."/>
            <person name="Xue W."/>
            <person name="Luo G."/>
        </authorList>
    </citation>
    <scope>NUCLEOTIDE SEQUENCE [LARGE SCALE GENOMIC DNA]</scope>
    <source>
        <strain evidence="14 19">AF17-20</strain>
        <strain evidence="13 20">AF21-53</strain>
        <strain evidence="15 18">AM29-12AC</strain>
        <strain evidence="12 17">OM07-9</strain>
        <strain evidence="11 16">TF08-13</strain>
    </source>
</reference>
<reference evidence="22 23" key="2">
    <citation type="journal article" date="2019" name="Nat. Med.">
        <title>A library of human gut bacterial isolates paired with longitudinal multiomics data enables mechanistic microbiome research.</title>
        <authorList>
            <person name="Poyet M."/>
            <person name="Groussin M."/>
            <person name="Gibbons S.M."/>
            <person name="Avila-Pacheco J."/>
            <person name="Jiang X."/>
            <person name="Kearney S.M."/>
            <person name="Perrotta A.R."/>
            <person name="Berdy B."/>
            <person name="Zhao S."/>
            <person name="Lieberman T.D."/>
            <person name="Swanson P.K."/>
            <person name="Smith M."/>
            <person name="Roesemann S."/>
            <person name="Alexander J.E."/>
            <person name="Rich S.A."/>
            <person name="Livny J."/>
            <person name="Vlamakis H."/>
            <person name="Clish C."/>
            <person name="Bullock K."/>
            <person name="Deik A."/>
            <person name="Scott J."/>
            <person name="Pierce K.A."/>
            <person name="Xavier R.J."/>
            <person name="Alm E.J."/>
        </authorList>
    </citation>
    <scope>NUCLEOTIDE SEQUENCE [LARGE SCALE GENOMIC DNA]</scope>
    <source>
        <strain evidence="7 25">BIOML-A21</strain>
        <strain evidence="5 24">BIOML-A36</strain>
        <strain evidence="6 23">BIOML-A37</strain>
        <strain evidence="4 22">BIOML-A38</strain>
    </source>
</reference>
<evidence type="ECO:0000313" key="12">
    <source>
        <dbReference type="EMBL" id="RGM54530.1"/>
    </source>
</evidence>
<evidence type="ECO:0000313" key="15">
    <source>
        <dbReference type="EMBL" id="RHE22846.1"/>
    </source>
</evidence>
<protein>
    <recommendedName>
        <fullName evidence="27">Lipoprotein</fullName>
    </recommendedName>
</protein>
<evidence type="ECO:0000313" key="14">
    <source>
        <dbReference type="EMBL" id="RGU35479.1"/>
    </source>
</evidence>